<proteinExistence type="predicted"/>
<dbReference type="RefSeq" id="WP_349143753.1">
    <property type="nucleotide sequence ID" value="NZ_JBBMFC010000004.1"/>
</dbReference>
<sequence length="325" mass="36446">MELKNLKELLQMYKKYTITGMAVFATAAVLTTGCGTTKTGDAAEGTTGATNETTEEDANELIENTHASIERLVTKYLDCIINGDTDTLATITDELTDEDKAKIVSRATAYDSYENMVCYTKDGPEEDSYIVFLCFDIKLKDFLKVETLVPDIQCLYVTPKDEDGSRYIRYSNVEEDEELQAYVKQLEEDPEVKALYADMQSRYQEALENDEALRTFMEKVTTGSGSDEVEAGEEQTEEAAAEETTEEQPEETQEESVETGEAQAQNRETRVKESVNVRSDATTDSDRIALAYQGDAITEIESYDNGWSKVEYKGQTGYVKTEFLE</sequence>
<dbReference type="SUPFAM" id="SSF50044">
    <property type="entry name" value="SH3-domain"/>
    <property type="match status" value="1"/>
</dbReference>
<dbReference type="SMART" id="SM00287">
    <property type="entry name" value="SH3b"/>
    <property type="match status" value="1"/>
</dbReference>
<reference evidence="3 4" key="1">
    <citation type="submission" date="2024-03" db="EMBL/GenBank/DDBJ databases">
        <title>Human intestinal bacterial collection.</title>
        <authorList>
            <person name="Pauvert C."/>
            <person name="Hitch T.C.A."/>
            <person name="Clavel T."/>
        </authorList>
    </citation>
    <scope>NUCLEOTIDE SEQUENCE [LARGE SCALE GENOMIC DNA]</scope>
    <source>
        <strain evidence="3 4">CLA-AA-H78B</strain>
    </source>
</reference>
<feature type="domain" description="SH3b" evidence="2">
    <location>
        <begin position="264"/>
        <end position="325"/>
    </location>
</feature>
<feature type="compositionally biased region" description="Acidic residues" evidence="1">
    <location>
        <begin position="227"/>
        <end position="258"/>
    </location>
</feature>
<accession>A0ABV1HYM2</accession>
<dbReference type="EMBL" id="JBBMFC010000004">
    <property type="protein sequence ID" value="MEQ2577811.1"/>
    <property type="molecule type" value="Genomic_DNA"/>
</dbReference>
<dbReference type="Gene3D" id="2.30.30.40">
    <property type="entry name" value="SH3 Domains"/>
    <property type="match status" value="1"/>
</dbReference>
<dbReference type="Pfam" id="PF08239">
    <property type="entry name" value="SH3_3"/>
    <property type="match status" value="1"/>
</dbReference>
<protein>
    <submittedName>
        <fullName evidence="3">SH3 domain-containing protein</fullName>
    </submittedName>
</protein>
<evidence type="ECO:0000259" key="2">
    <source>
        <dbReference type="PROSITE" id="PS51781"/>
    </source>
</evidence>
<evidence type="ECO:0000313" key="3">
    <source>
        <dbReference type="EMBL" id="MEQ2577811.1"/>
    </source>
</evidence>
<dbReference type="PROSITE" id="PS51781">
    <property type="entry name" value="SH3B"/>
    <property type="match status" value="1"/>
</dbReference>
<dbReference type="InterPro" id="IPR003646">
    <property type="entry name" value="SH3-like_bac-type"/>
</dbReference>
<comment type="caution">
    <text evidence="3">The sequence shown here is derived from an EMBL/GenBank/DDBJ whole genome shotgun (WGS) entry which is preliminary data.</text>
</comment>
<gene>
    <name evidence="3" type="ORF">WMO62_03010</name>
</gene>
<keyword evidence="4" id="KW-1185">Reference proteome</keyword>
<organism evidence="3 4">
    <name type="scientific">Hominiventricola aquisgranensis</name>
    <dbReference type="NCBI Taxonomy" id="3133164"/>
    <lineage>
        <taxon>Bacteria</taxon>
        <taxon>Bacillati</taxon>
        <taxon>Bacillota</taxon>
        <taxon>Clostridia</taxon>
        <taxon>Lachnospirales</taxon>
        <taxon>Lachnospiraceae</taxon>
        <taxon>Hominiventricola</taxon>
    </lineage>
</organism>
<evidence type="ECO:0000313" key="4">
    <source>
        <dbReference type="Proteomes" id="UP001470288"/>
    </source>
</evidence>
<name>A0ABV1HYM2_9FIRM</name>
<dbReference type="PROSITE" id="PS51257">
    <property type="entry name" value="PROKAR_LIPOPROTEIN"/>
    <property type="match status" value="1"/>
</dbReference>
<feature type="region of interest" description="Disordered" evidence="1">
    <location>
        <begin position="221"/>
        <end position="282"/>
    </location>
</feature>
<dbReference type="InterPro" id="IPR036028">
    <property type="entry name" value="SH3-like_dom_sf"/>
</dbReference>
<dbReference type="Proteomes" id="UP001470288">
    <property type="component" value="Unassembled WGS sequence"/>
</dbReference>
<evidence type="ECO:0000256" key="1">
    <source>
        <dbReference type="SAM" id="MobiDB-lite"/>
    </source>
</evidence>